<evidence type="ECO:0000256" key="7">
    <source>
        <dbReference type="SAM" id="MobiDB-lite"/>
    </source>
</evidence>
<dbReference type="PROSITE" id="PS51469">
    <property type="entry name" value="SUN"/>
    <property type="match status" value="1"/>
</dbReference>
<evidence type="ECO:0000256" key="3">
    <source>
        <dbReference type="ARBA" id="ARBA00022989"/>
    </source>
</evidence>
<feature type="domain" description="SUN" evidence="9">
    <location>
        <begin position="1332"/>
        <end position="1493"/>
    </location>
</feature>
<feature type="region of interest" description="Disordered" evidence="7">
    <location>
        <begin position="109"/>
        <end position="217"/>
    </location>
</feature>
<dbReference type="Proteomes" id="UP000694845">
    <property type="component" value="Unplaced"/>
</dbReference>
<protein>
    <submittedName>
        <fullName evidence="11">Uncharacterized protein LOC110981858 isoform X1</fullName>
    </submittedName>
</protein>
<feature type="coiled-coil region" evidence="6">
    <location>
        <begin position="504"/>
        <end position="577"/>
    </location>
</feature>
<dbReference type="RefSeq" id="XP_022095533.1">
    <property type="nucleotide sequence ID" value="XM_022239841.1"/>
</dbReference>
<evidence type="ECO:0000256" key="2">
    <source>
        <dbReference type="ARBA" id="ARBA00022692"/>
    </source>
</evidence>
<feature type="compositionally biased region" description="Polar residues" evidence="7">
    <location>
        <begin position="24"/>
        <end position="40"/>
    </location>
</feature>
<feature type="coiled-coil region" evidence="6">
    <location>
        <begin position="754"/>
        <end position="817"/>
    </location>
</feature>
<feature type="region of interest" description="Disordered" evidence="7">
    <location>
        <begin position="21"/>
        <end position="56"/>
    </location>
</feature>
<dbReference type="Pfam" id="PF07738">
    <property type="entry name" value="Sad1_UNC"/>
    <property type="match status" value="1"/>
</dbReference>
<dbReference type="KEGG" id="aplc:110981858"/>
<sequence length="1495" mass="164135">MMKLRSSRLTRQRSLQTLEEGIHAQTQDKSPFLPQTSVEDGTSDKPRLKFDSPEKTEEWLASREKTDYTYARSASYTSNGLYSYEIPIMSRVSRDSFVRDASLASRRRELQREVSASPNRRSSRLAKKYGVHESSYESRVNQSQTLSSLQVSHNESHSTTNMQTASSSSRFEEDEATSSADSVWPSSASTVASSASQMASSSRVMRGSGATARGGTYQVQREHSINHMYGLDANEESEISDTESSSAVTSGLRYRTSGRWGTVDHSHHTQSSSTLFFPLSFIVTVVTSLVSVITTVTYTSYTFLARAVYGSSTETSASTALTSSVSSRIAYACSNLVQLTSIAVYRCVTYLMCVDVWWLIFTKRTTLGLLGGLASLLGLGSVSQAGSAAAAAAMTPVMLREKERKRRSCCLCLFLLLGTLASSYLLLAAAPFLLAAVSRNETKTDSPLHPVEEQLGLLLGKMGSTSEADGDGSTAAFIAGSGCLQCLKQDDLLALIGAVVKGQLKDLQSEVMSQKQLILNMQQLRIDQEVQIKNLQDQIGLLMASQDRPNDRTLLYLNTMEGQLTRVKGQLRNLQLSQLQGERDSERDGLERSAIFAGLSSDLQTHGKEVASLQTELESFREQQVLEMNKAQQEGKDARRELHSLHATVLSWEERLAVNVTFLETKLKGLLNDIEQLKSDERQSNAKLEQLVERVNSFELGFSDVKTEVHTLRSKFGDLLAKQEKIEKTEAVDLSLQLLRNDFASSREKTLDSLKELQSKYQTLSGSLDGMQKDIKHVHASLGDLESQQVGTLISEFKQLNAKLAKLESDFNSLQANFLTLQGTASGTAATNGLEGLRVSISKAEEQLNVFAIDVDSLNLQLTQLRKQLEDIGMRHEEHRSQAGATFQDLRHDMEKLNAKSDLMVKQLAEDLGAGRLSQPLEGDRDLLTEVNSLKESLTSAKSQINYFDTTQMQMTRTFTSSISDLRNSVSEVNRAIEDQKAAVVALNSTVVYLQQGQDRLGTFATRKQLEDLEIEMTNIKMTVSKLAAAQSVYASTGDVEALKSRISDVRLQIETMQAQLTEMSNTYVGEAASYTTLTADLAKMQATITQLEAILYDADHRPMNLSLLDSRISALTSMVQDNDKNLAAFLADGAMRESTSSNEAVVTLQRELAAVKSDTDSLLGMLYLQGAEGESTSVVAALLDRVTAVESTLAGMKASGVGAGQDIRFQRLQGDINSLKEDMMRQNALHSAGAGLGVLGASIQDDMKEAKANITRLQVDVYKCCKNKTGLLGWWNSAWFGGSQGSSTGTVNLSTSGNMDEEAVRHIVLSALNMYSADKTGMVDYALESAGGSVISTRCSETHYSKTALLSIFGIPLWYMANSPRTVIQPDVQPGNCWAFKGTHGYMVIQLAGIIKPSAFSMEHIPKSLSPTGTIESAPKEFSVWGLQDEEDTEGVLLGEYIYDQDGSPLQFFPIEKSDVEPIPVVELKIHSNHGNLEYTCLYRFRVHGTLDRR</sequence>
<keyword evidence="4 6" id="KW-0175">Coiled coil</keyword>
<dbReference type="PANTHER" id="PTHR12911:SF8">
    <property type="entry name" value="KLAROID PROTEIN-RELATED"/>
    <property type="match status" value="1"/>
</dbReference>
<dbReference type="PANTHER" id="PTHR12911">
    <property type="entry name" value="SAD1/UNC-84-LIKE PROTEIN-RELATED"/>
    <property type="match status" value="1"/>
</dbReference>
<evidence type="ECO:0000313" key="11">
    <source>
        <dbReference type="RefSeq" id="XP_022095533.1"/>
    </source>
</evidence>
<name>A0A8B7YQI6_ACAPL</name>
<proteinExistence type="predicted"/>
<feature type="coiled-coil region" evidence="6">
    <location>
        <begin position="855"/>
        <end position="882"/>
    </location>
</feature>
<evidence type="ECO:0000256" key="6">
    <source>
        <dbReference type="SAM" id="Coils"/>
    </source>
</evidence>
<keyword evidence="10" id="KW-1185">Reference proteome</keyword>
<feature type="compositionally biased region" description="Polar residues" evidence="7">
    <location>
        <begin position="137"/>
        <end position="169"/>
    </location>
</feature>
<reference evidence="11" key="1">
    <citation type="submission" date="2025-08" db="UniProtKB">
        <authorList>
            <consortium name="RefSeq"/>
        </authorList>
    </citation>
    <scope>IDENTIFICATION</scope>
</reference>
<dbReference type="Gene3D" id="2.60.120.260">
    <property type="entry name" value="Galactose-binding domain-like"/>
    <property type="match status" value="1"/>
</dbReference>
<evidence type="ECO:0000256" key="5">
    <source>
        <dbReference type="ARBA" id="ARBA00023136"/>
    </source>
</evidence>
<evidence type="ECO:0000259" key="9">
    <source>
        <dbReference type="PROSITE" id="PS51469"/>
    </source>
</evidence>
<gene>
    <name evidence="11" type="primary">LOC110981858</name>
</gene>
<keyword evidence="3 8" id="KW-1133">Transmembrane helix</keyword>
<dbReference type="Gene3D" id="1.10.287.1490">
    <property type="match status" value="2"/>
</dbReference>
<evidence type="ECO:0000313" key="10">
    <source>
        <dbReference type="Proteomes" id="UP000694845"/>
    </source>
</evidence>
<evidence type="ECO:0000256" key="4">
    <source>
        <dbReference type="ARBA" id="ARBA00023054"/>
    </source>
</evidence>
<evidence type="ECO:0000256" key="1">
    <source>
        <dbReference type="ARBA" id="ARBA00004370"/>
    </source>
</evidence>
<dbReference type="InterPro" id="IPR012919">
    <property type="entry name" value="SUN_dom"/>
</dbReference>
<feature type="coiled-coil region" evidence="6">
    <location>
        <begin position="603"/>
        <end position="694"/>
    </location>
</feature>
<keyword evidence="5 8" id="KW-0472">Membrane</keyword>
<dbReference type="FunFam" id="2.60.120.260:FF:000009">
    <property type="entry name" value="SUN domain-containing protein 1 isoform X1"/>
    <property type="match status" value="1"/>
</dbReference>
<feature type="transmembrane region" description="Helical" evidence="8">
    <location>
        <begin position="275"/>
        <end position="298"/>
    </location>
</feature>
<feature type="compositionally biased region" description="Basic and acidic residues" evidence="7">
    <location>
        <begin position="42"/>
        <end position="56"/>
    </location>
</feature>
<dbReference type="GO" id="GO:0043495">
    <property type="term" value="F:protein-membrane adaptor activity"/>
    <property type="evidence" value="ECO:0007669"/>
    <property type="project" value="TreeGrafter"/>
</dbReference>
<feature type="compositionally biased region" description="Low complexity" evidence="7">
    <location>
        <begin position="177"/>
        <end position="202"/>
    </location>
</feature>
<comment type="subcellular location">
    <subcellularLocation>
        <location evidence="1">Membrane</location>
    </subcellularLocation>
</comment>
<dbReference type="OrthoDB" id="342281at2759"/>
<keyword evidence="2 8" id="KW-0812">Transmembrane</keyword>
<feature type="transmembrane region" description="Helical" evidence="8">
    <location>
        <begin position="411"/>
        <end position="434"/>
    </location>
</feature>
<accession>A0A8B7YQI6</accession>
<dbReference type="GO" id="GO:0034993">
    <property type="term" value="C:meiotic nuclear membrane microtubule tethering complex"/>
    <property type="evidence" value="ECO:0007669"/>
    <property type="project" value="TreeGrafter"/>
</dbReference>
<dbReference type="GeneID" id="110981858"/>
<organism evidence="10 11">
    <name type="scientific">Acanthaster planci</name>
    <name type="common">Crown-of-thorns starfish</name>
    <dbReference type="NCBI Taxonomy" id="133434"/>
    <lineage>
        <taxon>Eukaryota</taxon>
        <taxon>Metazoa</taxon>
        <taxon>Echinodermata</taxon>
        <taxon>Eleutherozoa</taxon>
        <taxon>Asterozoa</taxon>
        <taxon>Asteroidea</taxon>
        <taxon>Valvatacea</taxon>
        <taxon>Valvatida</taxon>
        <taxon>Acanthasteridae</taxon>
        <taxon>Acanthaster</taxon>
    </lineage>
</organism>
<evidence type="ECO:0000256" key="8">
    <source>
        <dbReference type="SAM" id="Phobius"/>
    </source>
</evidence>
<feature type="transmembrane region" description="Helical" evidence="8">
    <location>
        <begin position="343"/>
        <end position="361"/>
    </location>
</feature>
<feature type="transmembrane region" description="Helical" evidence="8">
    <location>
        <begin position="373"/>
        <end position="399"/>
    </location>
</feature>
<feature type="coiled-coil region" evidence="6">
    <location>
        <begin position="1010"/>
        <end position="1067"/>
    </location>
</feature>
<dbReference type="InterPro" id="IPR045119">
    <property type="entry name" value="SUN1-5"/>
</dbReference>